<organism evidence="2 3">
    <name type="scientific">Sutterella wadsworthensis HGA0223</name>
    <dbReference type="NCBI Taxonomy" id="1203554"/>
    <lineage>
        <taxon>Bacteria</taxon>
        <taxon>Pseudomonadati</taxon>
        <taxon>Pseudomonadota</taxon>
        <taxon>Betaproteobacteria</taxon>
        <taxon>Burkholderiales</taxon>
        <taxon>Sutterellaceae</taxon>
        <taxon>Sutterella</taxon>
    </lineage>
</organism>
<comment type="caution">
    <text evidence="2">The sequence shown here is derived from an EMBL/GenBank/DDBJ whole genome shotgun (WGS) entry which is preliminary data.</text>
</comment>
<evidence type="ECO:0000256" key="1">
    <source>
        <dbReference type="SAM" id="Phobius"/>
    </source>
</evidence>
<dbReference type="Proteomes" id="UP000014400">
    <property type="component" value="Unassembled WGS sequence"/>
</dbReference>
<evidence type="ECO:0008006" key="4">
    <source>
        <dbReference type="Google" id="ProtNLM"/>
    </source>
</evidence>
<dbReference type="AlphaFoldDB" id="S3BKC6"/>
<sequence>MSSAFSLGFSWFKDSCRTLKLQPLAYTGIVVFSLLMSGLLSSLPLIGTLLASLWMPFASVLTGFAARDVLAGRTPVYFTLIAIFRDKASRWPLLAVGILASIWMELDMLVFQMMGQADLAQWKITAEGVDVESIAAHFPVGAFLTAFALYLPLLLMTLFAPLLIVQNRQSVIKSLFYSFFGTLRSLVPCLVWLVCVAALAFVIFLTIESISIAAGGLMFFTFMAPILIALISAVCQAGIWVMFRDIFASSRPDGEMPTDLDSDQAPPANGI</sequence>
<dbReference type="NCBIfam" id="NF041043">
    <property type="entry name" value="BPSS1780_fam"/>
    <property type="match status" value="1"/>
</dbReference>
<dbReference type="eggNOG" id="COG5473">
    <property type="taxonomic scope" value="Bacteria"/>
</dbReference>
<accession>S3BKC6</accession>
<keyword evidence="3" id="KW-1185">Reference proteome</keyword>
<protein>
    <recommendedName>
        <fullName evidence="4">Glycerophosphoryl diester phosphodiesterase membrane domain-containing protein</fullName>
    </recommendedName>
</protein>
<feature type="transmembrane region" description="Helical" evidence="1">
    <location>
        <begin position="134"/>
        <end position="165"/>
    </location>
</feature>
<feature type="transmembrane region" description="Helical" evidence="1">
    <location>
        <begin position="186"/>
        <end position="207"/>
    </location>
</feature>
<feature type="transmembrane region" description="Helical" evidence="1">
    <location>
        <begin position="46"/>
        <end position="70"/>
    </location>
</feature>
<keyword evidence="1" id="KW-1133">Transmembrane helix</keyword>
<evidence type="ECO:0000313" key="2">
    <source>
        <dbReference type="EMBL" id="EPE00787.1"/>
    </source>
</evidence>
<evidence type="ECO:0000313" key="3">
    <source>
        <dbReference type="Proteomes" id="UP000014400"/>
    </source>
</evidence>
<reference evidence="2 3" key="1">
    <citation type="submission" date="2013-04" db="EMBL/GenBank/DDBJ databases">
        <title>The Genome Sequence of Sutterella wadsworthensis HGA0223.</title>
        <authorList>
            <consortium name="The Broad Institute Genomics Platform"/>
            <person name="Earl A."/>
            <person name="Ward D."/>
            <person name="Feldgarden M."/>
            <person name="Gevers D."/>
            <person name="Schmidt T.M."/>
            <person name="Dover J."/>
            <person name="Dai D."/>
            <person name="Walker B."/>
            <person name="Young S."/>
            <person name="Zeng Q."/>
            <person name="Gargeya S."/>
            <person name="Fitzgerald M."/>
            <person name="Haas B."/>
            <person name="Abouelleil A."/>
            <person name="Allen A.W."/>
            <person name="Alvarado L."/>
            <person name="Arachchi H.M."/>
            <person name="Berlin A.M."/>
            <person name="Chapman S.B."/>
            <person name="Gainer-Dewar J."/>
            <person name="Goldberg J."/>
            <person name="Griggs A."/>
            <person name="Gujja S."/>
            <person name="Hansen M."/>
            <person name="Howarth C."/>
            <person name="Imamovic A."/>
            <person name="Ireland A."/>
            <person name="Larimer J."/>
            <person name="McCowan C."/>
            <person name="Murphy C."/>
            <person name="Pearson M."/>
            <person name="Poon T.W."/>
            <person name="Priest M."/>
            <person name="Roberts A."/>
            <person name="Saif S."/>
            <person name="Shea T."/>
            <person name="Sisk P."/>
            <person name="Sykes S."/>
            <person name="Wortman J."/>
            <person name="Nusbaum C."/>
            <person name="Birren B."/>
        </authorList>
    </citation>
    <scope>NUCLEOTIDE SEQUENCE [LARGE SCALE GENOMIC DNA]</scope>
    <source>
        <strain evidence="2 3">HGA0223</strain>
    </source>
</reference>
<feature type="transmembrane region" description="Helical" evidence="1">
    <location>
        <begin position="91"/>
        <end position="114"/>
    </location>
</feature>
<dbReference type="InterPro" id="IPR047798">
    <property type="entry name" value="BPSS1780-like"/>
</dbReference>
<name>S3BKC6_9BURK</name>
<dbReference type="GeneID" id="64061602"/>
<dbReference type="HOGENOM" id="CLU_1098061_0_0_4"/>
<keyword evidence="1" id="KW-0812">Transmembrane</keyword>
<dbReference type="STRING" id="1203554.HMPREF1476_00567"/>
<keyword evidence="1" id="KW-0472">Membrane</keyword>
<proteinExistence type="predicted"/>
<dbReference type="RefSeq" id="WP_016473938.1">
    <property type="nucleotide sequence ID" value="NZ_KE150480.1"/>
</dbReference>
<gene>
    <name evidence="2" type="ORF">HMPREF1476_00567</name>
</gene>
<dbReference type="EMBL" id="ATCF01000010">
    <property type="protein sequence ID" value="EPE00787.1"/>
    <property type="molecule type" value="Genomic_DNA"/>
</dbReference>
<feature type="transmembrane region" description="Helical" evidence="1">
    <location>
        <begin position="219"/>
        <end position="243"/>
    </location>
</feature>
<dbReference type="PATRIC" id="fig|1203554.3.peg.550"/>
<feature type="transmembrane region" description="Helical" evidence="1">
    <location>
        <begin position="21"/>
        <end position="40"/>
    </location>
</feature>